<dbReference type="NCBIfam" id="TIGR02937">
    <property type="entry name" value="sigma70-ECF"/>
    <property type="match status" value="1"/>
</dbReference>
<dbReference type="InterPro" id="IPR039425">
    <property type="entry name" value="RNA_pol_sigma-70-like"/>
</dbReference>
<proteinExistence type="inferred from homology"/>
<dbReference type="InterPro" id="IPR036388">
    <property type="entry name" value="WH-like_DNA-bd_sf"/>
</dbReference>
<evidence type="ECO:0000313" key="8">
    <source>
        <dbReference type="EMBL" id="GGW62975.1"/>
    </source>
</evidence>
<dbReference type="InterPro" id="IPR013249">
    <property type="entry name" value="RNA_pol_sigma70_r4_t2"/>
</dbReference>
<name>A0ABQ2WML4_9ALTE</name>
<keyword evidence="5" id="KW-0804">Transcription</keyword>
<dbReference type="SUPFAM" id="SSF88659">
    <property type="entry name" value="Sigma3 and sigma4 domains of RNA polymerase sigma factors"/>
    <property type="match status" value="1"/>
</dbReference>
<reference evidence="9" key="1">
    <citation type="journal article" date="2019" name="Int. J. Syst. Evol. Microbiol.">
        <title>The Global Catalogue of Microorganisms (GCM) 10K type strain sequencing project: providing services to taxonomists for standard genome sequencing and annotation.</title>
        <authorList>
            <consortium name="The Broad Institute Genomics Platform"/>
            <consortium name="The Broad Institute Genome Sequencing Center for Infectious Disease"/>
            <person name="Wu L."/>
            <person name="Ma J."/>
        </authorList>
    </citation>
    <scope>NUCLEOTIDE SEQUENCE [LARGE SCALE GENOMIC DNA]</scope>
    <source>
        <strain evidence="9">KCTC 23723</strain>
    </source>
</reference>
<organism evidence="8 9">
    <name type="scientific">Alishewanella tabrizica</name>
    <dbReference type="NCBI Taxonomy" id="671278"/>
    <lineage>
        <taxon>Bacteria</taxon>
        <taxon>Pseudomonadati</taxon>
        <taxon>Pseudomonadota</taxon>
        <taxon>Gammaproteobacteria</taxon>
        <taxon>Alteromonadales</taxon>
        <taxon>Alteromonadaceae</taxon>
        <taxon>Alishewanella</taxon>
    </lineage>
</organism>
<dbReference type="Pfam" id="PF08281">
    <property type="entry name" value="Sigma70_r4_2"/>
    <property type="match status" value="1"/>
</dbReference>
<evidence type="ECO:0000256" key="3">
    <source>
        <dbReference type="ARBA" id="ARBA00023082"/>
    </source>
</evidence>
<evidence type="ECO:0000256" key="2">
    <source>
        <dbReference type="ARBA" id="ARBA00023015"/>
    </source>
</evidence>
<keyword evidence="4" id="KW-0238">DNA-binding</keyword>
<dbReference type="Proteomes" id="UP000634667">
    <property type="component" value="Unassembled WGS sequence"/>
</dbReference>
<comment type="similarity">
    <text evidence="1">Belongs to the sigma-70 factor family. ECF subfamily.</text>
</comment>
<dbReference type="InterPro" id="IPR013324">
    <property type="entry name" value="RNA_pol_sigma_r3/r4-like"/>
</dbReference>
<dbReference type="Gene3D" id="1.10.10.10">
    <property type="entry name" value="Winged helix-like DNA-binding domain superfamily/Winged helix DNA-binding domain"/>
    <property type="match status" value="1"/>
</dbReference>
<evidence type="ECO:0000256" key="4">
    <source>
        <dbReference type="ARBA" id="ARBA00023125"/>
    </source>
</evidence>
<comment type="caution">
    <text evidence="8">The sequence shown here is derived from an EMBL/GenBank/DDBJ whole genome shotgun (WGS) entry which is preliminary data.</text>
</comment>
<dbReference type="Pfam" id="PF04542">
    <property type="entry name" value="Sigma70_r2"/>
    <property type="match status" value="1"/>
</dbReference>
<evidence type="ECO:0000256" key="1">
    <source>
        <dbReference type="ARBA" id="ARBA00010641"/>
    </source>
</evidence>
<accession>A0ABQ2WML4</accession>
<sequence>MALAFLFSGRLGKASSAEALLAQFTRSGKPGYMAQLVEQCGPDLYYFLVKQSDAKMAEDVSQQTWLKVIEQHQRFAGGASFKTWLFTIGRHTLVDEMRRQQRWQTIEWDDHISESADTEVWQKVAQHQQQMAFDAHLTLLPFVQREALILQLEGFSLADIALITGQPQETIKSRLRYARQFLQQFCGVDHD</sequence>
<protein>
    <submittedName>
        <fullName evidence="8">RNA polymerase sigma factor</fullName>
    </submittedName>
</protein>
<keyword evidence="3" id="KW-0731">Sigma factor</keyword>
<evidence type="ECO:0000259" key="6">
    <source>
        <dbReference type="Pfam" id="PF04542"/>
    </source>
</evidence>
<dbReference type="PANTHER" id="PTHR43133">
    <property type="entry name" value="RNA POLYMERASE ECF-TYPE SIGMA FACTO"/>
    <property type="match status" value="1"/>
</dbReference>
<dbReference type="InterPro" id="IPR007627">
    <property type="entry name" value="RNA_pol_sigma70_r2"/>
</dbReference>
<dbReference type="EMBL" id="BMYR01000007">
    <property type="protein sequence ID" value="GGW62975.1"/>
    <property type="molecule type" value="Genomic_DNA"/>
</dbReference>
<dbReference type="InterPro" id="IPR013325">
    <property type="entry name" value="RNA_pol_sigma_r2"/>
</dbReference>
<dbReference type="PANTHER" id="PTHR43133:SF8">
    <property type="entry name" value="RNA POLYMERASE SIGMA FACTOR HI_1459-RELATED"/>
    <property type="match status" value="1"/>
</dbReference>
<feature type="domain" description="RNA polymerase sigma-70 region 2" evidence="6">
    <location>
        <begin position="36"/>
        <end position="102"/>
    </location>
</feature>
<feature type="domain" description="RNA polymerase sigma factor 70 region 4 type 2" evidence="7">
    <location>
        <begin position="137"/>
        <end position="182"/>
    </location>
</feature>
<dbReference type="InterPro" id="IPR014284">
    <property type="entry name" value="RNA_pol_sigma-70_dom"/>
</dbReference>
<evidence type="ECO:0000256" key="5">
    <source>
        <dbReference type="ARBA" id="ARBA00023163"/>
    </source>
</evidence>
<gene>
    <name evidence="8" type="ORF">GCM10008111_18720</name>
</gene>
<dbReference type="SUPFAM" id="SSF88946">
    <property type="entry name" value="Sigma2 domain of RNA polymerase sigma factors"/>
    <property type="match status" value="1"/>
</dbReference>
<evidence type="ECO:0000313" key="9">
    <source>
        <dbReference type="Proteomes" id="UP000634667"/>
    </source>
</evidence>
<dbReference type="Gene3D" id="1.10.1740.10">
    <property type="match status" value="1"/>
</dbReference>
<keyword evidence="2" id="KW-0805">Transcription regulation</keyword>
<dbReference type="RefSeq" id="WP_189482824.1">
    <property type="nucleotide sequence ID" value="NZ_BMYR01000007.1"/>
</dbReference>
<keyword evidence="9" id="KW-1185">Reference proteome</keyword>
<evidence type="ECO:0000259" key="7">
    <source>
        <dbReference type="Pfam" id="PF08281"/>
    </source>
</evidence>